<feature type="domain" description="D-isomer specific 2-hydroxyacid dehydrogenase catalytic" evidence="5">
    <location>
        <begin position="25"/>
        <end position="322"/>
    </location>
</feature>
<dbReference type="EMBL" id="FNZM01000012">
    <property type="protein sequence ID" value="SEJ98814.1"/>
    <property type="molecule type" value="Genomic_DNA"/>
</dbReference>
<dbReference type="SUPFAM" id="SSF51735">
    <property type="entry name" value="NAD(P)-binding Rossmann-fold domains"/>
    <property type="match status" value="1"/>
</dbReference>
<dbReference type="PANTHER" id="PTHR43761:SF1">
    <property type="entry name" value="D-ISOMER SPECIFIC 2-HYDROXYACID DEHYDROGENASE CATALYTIC DOMAIN-CONTAINING PROTEIN-RELATED"/>
    <property type="match status" value="1"/>
</dbReference>
<organism evidence="7 8">
    <name type="scientific">Paraburkholderia tropica</name>
    <dbReference type="NCBI Taxonomy" id="92647"/>
    <lineage>
        <taxon>Bacteria</taxon>
        <taxon>Pseudomonadati</taxon>
        <taxon>Pseudomonadota</taxon>
        <taxon>Betaproteobacteria</taxon>
        <taxon>Burkholderiales</taxon>
        <taxon>Burkholderiaceae</taxon>
        <taxon>Paraburkholderia</taxon>
    </lineage>
</organism>
<evidence type="ECO:0000256" key="2">
    <source>
        <dbReference type="ARBA" id="ARBA00023002"/>
    </source>
</evidence>
<protein>
    <submittedName>
        <fullName evidence="7">D-3-phosphoglycerate dehydrogenase</fullName>
    </submittedName>
</protein>
<dbReference type="InterPro" id="IPR043322">
    <property type="entry name" value="CtBP"/>
</dbReference>
<dbReference type="Pfam" id="PF00389">
    <property type="entry name" value="2-Hacid_dh"/>
    <property type="match status" value="1"/>
</dbReference>
<evidence type="ECO:0000313" key="8">
    <source>
        <dbReference type="Proteomes" id="UP000183529"/>
    </source>
</evidence>
<name>A0AAQ1GIT5_9BURK</name>
<dbReference type="SUPFAM" id="SSF52283">
    <property type="entry name" value="Formate/glycerate dehydrogenase catalytic domain-like"/>
    <property type="match status" value="1"/>
</dbReference>
<reference evidence="7 8" key="1">
    <citation type="submission" date="2016-10" db="EMBL/GenBank/DDBJ databases">
        <authorList>
            <person name="Varghese N."/>
            <person name="Submissions S."/>
        </authorList>
    </citation>
    <scope>NUCLEOTIDE SEQUENCE [LARGE SCALE GENOMIC DNA]</scope>
    <source>
        <strain evidence="7 8">LMG 22274</strain>
    </source>
</reference>
<evidence type="ECO:0000259" key="6">
    <source>
        <dbReference type="Pfam" id="PF02826"/>
    </source>
</evidence>
<sequence length="326" mass="35956">MYKVYVTDHDYPDLAIEESVLAPIGAQVIGLQDRTGAHLAQAARDADALMQQYAKISADTIGSLKQCKVIARYGIGLDILDVKAAHAAGIVVTNVPDYCLEEVADHSISMALTLLRSIPTYADATRRGTWHWSAWNRPIRRLRGSVFGFVGFGRIAQNMAHKLKPFGLELLAYDPYVSAGVMHSHGVRKVEFDELLRHTDLVDVMCPYTPETHHLIDEAAIERMKPGALLVNCARGKIVDNAALHRALTSRRLAAAALDDTEEEPAKQTDWSPNDNPLFSLDNCIITPHVAYVSEDALHEARRVAAENVRAVLLGQVPPNAVHYRN</sequence>
<evidence type="ECO:0000256" key="3">
    <source>
        <dbReference type="ARBA" id="ARBA00023027"/>
    </source>
</evidence>
<dbReference type="Pfam" id="PF02826">
    <property type="entry name" value="2-Hacid_dh_C"/>
    <property type="match status" value="1"/>
</dbReference>
<evidence type="ECO:0000256" key="1">
    <source>
        <dbReference type="ARBA" id="ARBA00005854"/>
    </source>
</evidence>
<dbReference type="InterPro" id="IPR050418">
    <property type="entry name" value="D-iso_2-hydroxyacid_DH_PdxB"/>
</dbReference>
<dbReference type="GO" id="GO:0003714">
    <property type="term" value="F:transcription corepressor activity"/>
    <property type="evidence" value="ECO:0007669"/>
    <property type="project" value="InterPro"/>
</dbReference>
<dbReference type="GO" id="GO:0051287">
    <property type="term" value="F:NAD binding"/>
    <property type="evidence" value="ECO:0007669"/>
    <property type="project" value="InterPro"/>
</dbReference>
<dbReference type="InterPro" id="IPR006139">
    <property type="entry name" value="D-isomer_2_OHA_DH_cat_dom"/>
</dbReference>
<dbReference type="InterPro" id="IPR006140">
    <property type="entry name" value="D-isomer_DH_NAD-bd"/>
</dbReference>
<evidence type="ECO:0000256" key="4">
    <source>
        <dbReference type="RuleBase" id="RU003719"/>
    </source>
</evidence>
<keyword evidence="2 4" id="KW-0560">Oxidoreductase</keyword>
<dbReference type="CDD" id="cd05299">
    <property type="entry name" value="CtBP_dh"/>
    <property type="match status" value="1"/>
</dbReference>
<dbReference type="PROSITE" id="PS00671">
    <property type="entry name" value="D_2_HYDROXYACID_DH_3"/>
    <property type="match status" value="1"/>
</dbReference>
<feature type="domain" description="D-isomer specific 2-hydroxyacid dehydrogenase NAD-binding" evidence="6">
    <location>
        <begin position="108"/>
        <end position="291"/>
    </location>
</feature>
<dbReference type="InterPro" id="IPR036291">
    <property type="entry name" value="NAD(P)-bd_dom_sf"/>
</dbReference>
<keyword evidence="3" id="KW-0520">NAD</keyword>
<evidence type="ECO:0000313" key="7">
    <source>
        <dbReference type="EMBL" id="SEJ98814.1"/>
    </source>
</evidence>
<comment type="similarity">
    <text evidence="1 4">Belongs to the D-isomer specific 2-hydroxyacid dehydrogenase family.</text>
</comment>
<dbReference type="Proteomes" id="UP000183529">
    <property type="component" value="Unassembled WGS sequence"/>
</dbReference>
<comment type="caution">
    <text evidence="7">The sequence shown here is derived from an EMBL/GenBank/DDBJ whole genome shotgun (WGS) entry which is preliminary data.</text>
</comment>
<accession>A0AAQ1GIT5</accession>
<dbReference type="RefSeq" id="WP_161495567.1">
    <property type="nucleotide sequence ID" value="NZ_CADFGN010000004.1"/>
</dbReference>
<gene>
    <name evidence="7" type="ORF">SAMN05216550_112102</name>
</gene>
<proteinExistence type="inferred from homology"/>
<dbReference type="Gene3D" id="3.40.50.720">
    <property type="entry name" value="NAD(P)-binding Rossmann-like Domain"/>
    <property type="match status" value="2"/>
</dbReference>
<dbReference type="AlphaFoldDB" id="A0AAQ1GIT5"/>
<dbReference type="PANTHER" id="PTHR43761">
    <property type="entry name" value="D-ISOMER SPECIFIC 2-HYDROXYACID DEHYDROGENASE FAMILY PROTEIN (AFU_ORTHOLOGUE AFUA_1G13630)"/>
    <property type="match status" value="1"/>
</dbReference>
<dbReference type="GO" id="GO:0016616">
    <property type="term" value="F:oxidoreductase activity, acting on the CH-OH group of donors, NAD or NADP as acceptor"/>
    <property type="evidence" value="ECO:0007669"/>
    <property type="project" value="InterPro"/>
</dbReference>
<evidence type="ECO:0000259" key="5">
    <source>
        <dbReference type="Pfam" id="PF00389"/>
    </source>
</evidence>
<dbReference type="InterPro" id="IPR029753">
    <property type="entry name" value="D-isomer_DH_CS"/>
</dbReference>